<dbReference type="Proteomes" id="UP000663870">
    <property type="component" value="Unassembled WGS sequence"/>
</dbReference>
<dbReference type="PANTHER" id="PTHR33835">
    <property type="entry name" value="YALI0C07656P"/>
    <property type="match status" value="1"/>
</dbReference>
<dbReference type="EMBL" id="CAJNOH010005378">
    <property type="protein sequence ID" value="CAF1396966.1"/>
    <property type="molecule type" value="Genomic_DNA"/>
</dbReference>
<gene>
    <name evidence="3" type="ORF">JXQ802_LOCUS50801</name>
    <name evidence="2" type="ORF">PYM288_LOCUS34622</name>
</gene>
<dbReference type="EMBL" id="CAJNOL010006867">
    <property type="protein sequence ID" value="CAF1622741.1"/>
    <property type="molecule type" value="Genomic_DNA"/>
</dbReference>
<organism evidence="2 4">
    <name type="scientific">Rotaria sordida</name>
    <dbReference type="NCBI Taxonomy" id="392033"/>
    <lineage>
        <taxon>Eukaryota</taxon>
        <taxon>Metazoa</taxon>
        <taxon>Spiralia</taxon>
        <taxon>Gnathifera</taxon>
        <taxon>Rotifera</taxon>
        <taxon>Eurotatoria</taxon>
        <taxon>Bdelloidea</taxon>
        <taxon>Philodinida</taxon>
        <taxon>Philodinidae</taxon>
        <taxon>Rotaria</taxon>
    </lineage>
</organism>
<name>A0A815KXX3_9BILA</name>
<dbReference type="InterPro" id="IPR025638">
    <property type="entry name" value="DUF4336"/>
</dbReference>
<proteinExistence type="predicted"/>
<evidence type="ECO:0000313" key="3">
    <source>
        <dbReference type="EMBL" id="CAF1622741.1"/>
    </source>
</evidence>
<dbReference type="AlphaFoldDB" id="A0A815KXX3"/>
<evidence type="ECO:0008006" key="6">
    <source>
        <dbReference type="Google" id="ProtNLM"/>
    </source>
</evidence>
<keyword evidence="5" id="KW-1185">Reference proteome</keyword>
<evidence type="ECO:0000313" key="2">
    <source>
        <dbReference type="EMBL" id="CAF1396966.1"/>
    </source>
</evidence>
<comment type="caution">
    <text evidence="2">The sequence shown here is derived from an EMBL/GenBank/DDBJ whole genome shotgun (WGS) entry which is preliminary data.</text>
</comment>
<dbReference type="SUPFAM" id="SSF56281">
    <property type="entry name" value="Metallo-hydrolase/oxidoreductase"/>
    <property type="match status" value="1"/>
</dbReference>
<evidence type="ECO:0000313" key="4">
    <source>
        <dbReference type="Proteomes" id="UP000663854"/>
    </source>
</evidence>
<dbReference type="Proteomes" id="UP000663854">
    <property type="component" value="Unassembled WGS sequence"/>
</dbReference>
<evidence type="ECO:0000313" key="5">
    <source>
        <dbReference type="Proteomes" id="UP000663870"/>
    </source>
</evidence>
<sequence length="297" mass="33960">MSVAVPTQTQNATRKLGKNELHLIGSNFWNIRGCRKYLKMIDVETQMSIIQLHTGKFLIIDTIEMNNCLRQKIDKLTNNGDNIEAVIGTHPFHTLSFQAFYKVYSKAAYYGTPRHLHRLTKIPWAGDLNDYNVRKKWEPDIEMRIPAGAEFINPQPESTNHFVSVFVYHTASQTLHVNDTIMYAEKPGFLLKLFGCKDGAIAFHPSIKTSGLYSTRDAPYLFRDWMHHLLYDWPFENMCCAHIGVKLGGAYTDVVTLLHNSEPLFAELSEKNRKRIPLGRTSSSDQTHININDNECG</sequence>
<accession>A0A815KXX3</accession>
<dbReference type="InterPro" id="IPR036866">
    <property type="entry name" value="RibonucZ/Hydroxyglut_hydro"/>
</dbReference>
<evidence type="ECO:0000256" key="1">
    <source>
        <dbReference type="SAM" id="MobiDB-lite"/>
    </source>
</evidence>
<feature type="compositionally biased region" description="Polar residues" evidence="1">
    <location>
        <begin position="280"/>
        <end position="297"/>
    </location>
</feature>
<protein>
    <recommendedName>
        <fullName evidence="6">Metallo-beta-lactamase domain-containing protein</fullName>
    </recommendedName>
</protein>
<reference evidence="2" key="1">
    <citation type="submission" date="2021-02" db="EMBL/GenBank/DDBJ databases">
        <authorList>
            <person name="Nowell W R."/>
        </authorList>
    </citation>
    <scope>NUCLEOTIDE SEQUENCE</scope>
</reference>
<dbReference type="PANTHER" id="PTHR33835:SF1">
    <property type="entry name" value="METALLO-BETA-LACTAMASE DOMAIN-CONTAINING PROTEIN"/>
    <property type="match status" value="1"/>
</dbReference>
<feature type="region of interest" description="Disordered" evidence="1">
    <location>
        <begin position="277"/>
        <end position="297"/>
    </location>
</feature>